<evidence type="ECO:0000256" key="2">
    <source>
        <dbReference type="ARBA" id="ARBA00023136"/>
    </source>
</evidence>
<proteinExistence type="predicted"/>
<keyword evidence="8" id="KW-1185">Reference proteome</keyword>
<dbReference type="GO" id="GO:0050839">
    <property type="term" value="F:cell adhesion molecule binding"/>
    <property type="evidence" value="ECO:0007669"/>
    <property type="project" value="TreeGrafter"/>
</dbReference>
<evidence type="ECO:0000256" key="6">
    <source>
        <dbReference type="SAM" id="Phobius"/>
    </source>
</evidence>
<comment type="subcellular location">
    <subcellularLocation>
        <location evidence="1">Membrane</location>
        <topology evidence="1">Single-pass type I membrane protein</topology>
    </subcellularLocation>
</comment>
<dbReference type="PANTHER" id="PTHR11640:SF136">
    <property type="entry name" value="NEPHRIN"/>
    <property type="match status" value="1"/>
</dbReference>
<dbReference type="InterPro" id="IPR007110">
    <property type="entry name" value="Ig-like_dom"/>
</dbReference>
<keyword evidence="5" id="KW-0393">Immunoglobulin domain</keyword>
<keyword evidence="3" id="KW-1015">Disulfide bond</keyword>
<feature type="transmembrane region" description="Helical" evidence="6">
    <location>
        <begin position="20"/>
        <end position="39"/>
    </location>
</feature>
<dbReference type="Proteomes" id="UP000504611">
    <property type="component" value="Unplaced"/>
</dbReference>
<evidence type="ECO:0000256" key="3">
    <source>
        <dbReference type="ARBA" id="ARBA00023157"/>
    </source>
</evidence>
<dbReference type="Pfam" id="PF07679">
    <property type="entry name" value="I-set"/>
    <property type="match status" value="1"/>
</dbReference>
<dbReference type="KEGG" id="ncc:104961401"/>
<feature type="domain" description="Ig-like" evidence="7">
    <location>
        <begin position="28"/>
        <end position="136"/>
    </location>
</feature>
<sequence>MASQGLRDCRRSGANGEMDFMSAWIVSPSALPFLCLILGTHAQQAFRTEPRNLTVRMGATAVLRCEVLRASGTVQWVKDGLLLGPQRRLPGFERYSMIGNLKRGQHHLQIEKTLLEDEASYECQAGRSDSSQAIISSTAWIFMLSEHNHGSVNRGDVWAYEIVPGKGMVLEQCATLAVQDGEEEVVEKECADYRE</sequence>
<dbReference type="Gene3D" id="2.60.40.10">
    <property type="entry name" value="Immunoglobulins"/>
    <property type="match status" value="1"/>
</dbReference>
<evidence type="ECO:0000259" key="7">
    <source>
        <dbReference type="PROSITE" id="PS50835"/>
    </source>
</evidence>
<dbReference type="GO" id="GO:0005886">
    <property type="term" value="C:plasma membrane"/>
    <property type="evidence" value="ECO:0007669"/>
    <property type="project" value="TreeGrafter"/>
</dbReference>
<dbReference type="GeneID" id="104961401"/>
<dbReference type="InterPro" id="IPR036179">
    <property type="entry name" value="Ig-like_dom_sf"/>
</dbReference>
<keyword evidence="4" id="KW-0325">Glycoprotein</keyword>
<dbReference type="OrthoDB" id="10028801at2759"/>
<keyword evidence="2 6" id="KW-0472">Membrane</keyword>
<evidence type="ECO:0000313" key="8">
    <source>
        <dbReference type="Proteomes" id="UP000504611"/>
    </source>
</evidence>
<reference evidence="9" key="1">
    <citation type="submission" date="2025-08" db="UniProtKB">
        <authorList>
            <consortium name="RefSeq"/>
        </authorList>
    </citation>
    <scope>IDENTIFICATION</scope>
    <source>
        <tissue evidence="9">Muscle</tissue>
    </source>
</reference>
<evidence type="ECO:0000313" key="9">
    <source>
        <dbReference type="RefSeq" id="XP_010788005.1"/>
    </source>
</evidence>
<gene>
    <name evidence="9" type="primary">LOC104961401</name>
</gene>
<dbReference type="SMART" id="SM00409">
    <property type="entry name" value="IG"/>
    <property type="match status" value="1"/>
</dbReference>
<dbReference type="InterPro" id="IPR003599">
    <property type="entry name" value="Ig_sub"/>
</dbReference>
<dbReference type="PROSITE" id="PS50835">
    <property type="entry name" value="IG_LIKE"/>
    <property type="match status" value="1"/>
</dbReference>
<evidence type="ECO:0000256" key="5">
    <source>
        <dbReference type="ARBA" id="ARBA00023319"/>
    </source>
</evidence>
<dbReference type="InterPro" id="IPR013098">
    <property type="entry name" value="Ig_I-set"/>
</dbReference>
<name>A0A6I9PK79_9TELE</name>
<evidence type="ECO:0000256" key="1">
    <source>
        <dbReference type="ARBA" id="ARBA00004479"/>
    </source>
</evidence>
<dbReference type="InterPro" id="IPR051275">
    <property type="entry name" value="Cell_adhesion_signaling"/>
</dbReference>
<dbReference type="GO" id="GO:0005911">
    <property type="term" value="C:cell-cell junction"/>
    <property type="evidence" value="ECO:0007669"/>
    <property type="project" value="TreeGrafter"/>
</dbReference>
<protein>
    <submittedName>
        <fullName evidence="9">Kin of IRRE-like protein 2</fullName>
    </submittedName>
</protein>
<dbReference type="PANTHER" id="PTHR11640">
    <property type="entry name" value="NEPHRIN"/>
    <property type="match status" value="1"/>
</dbReference>
<dbReference type="InterPro" id="IPR013783">
    <property type="entry name" value="Ig-like_fold"/>
</dbReference>
<accession>A0A6I9PK79</accession>
<dbReference type="AlphaFoldDB" id="A0A6I9PK79"/>
<dbReference type="RefSeq" id="XP_010788005.1">
    <property type="nucleotide sequence ID" value="XM_010789703.1"/>
</dbReference>
<keyword evidence="6" id="KW-1133">Transmembrane helix</keyword>
<keyword evidence="6" id="KW-0812">Transmembrane</keyword>
<evidence type="ECO:0000256" key="4">
    <source>
        <dbReference type="ARBA" id="ARBA00023180"/>
    </source>
</evidence>
<dbReference type="GO" id="GO:0098609">
    <property type="term" value="P:cell-cell adhesion"/>
    <property type="evidence" value="ECO:0007669"/>
    <property type="project" value="TreeGrafter"/>
</dbReference>
<dbReference type="SUPFAM" id="SSF48726">
    <property type="entry name" value="Immunoglobulin"/>
    <property type="match status" value="1"/>
</dbReference>
<organism evidence="8 9">
    <name type="scientific">Notothenia coriiceps</name>
    <name type="common">black rockcod</name>
    <dbReference type="NCBI Taxonomy" id="8208"/>
    <lineage>
        <taxon>Eukaryota</taxon>
        <taxon>Metazoa</taxon>
        <taxon>Chordata</taxon>
        <taxon>Craniata</taxon>
        <taxon>Vertebrata</taxon>
        <taxon>Euteleostomi</taxon>
        <taxon>Actinopterygii</taxon>
        <taxon>Neopterygii</taxon>
        <taxon>Teleostei</taxon>
        <taxon>Neoteleostei</taxon>
        <taxon>Acanthomorphata</taxon>
        <taxon>Eupercaria</taxon>
        <taxon>Perciformes</taxon>
        <taxon>Notothenioidei</taxon>
        <taxon>Nototheniidae</taxon>
        <taxon>Notothenia</taxon>
    </lineage>
</organism>